<sequence length="121" mass="13754">MWIIILSTELTLLPMLGKEISNSSQVMLKKVWEANFSFGLLAGYFAVAFGWLGVALYGWNGKGTFSLWFQRAGLYSGIWGFAGIVFTCCFFQSAYIVLPLTSGPVYLWTMWWGWKLCLLRI</sequence>
<keyword evidence="1" id="KW-1133">Transmembrane helix</keyword>
<proteinExistence type="predicted"/>
<reference evidence="2 3" key="1">
    <citation type="submission" date="2017-11" db="EMBL/GenBank/DDBJ databases">
        <title>Bacillus camelliae sp. nov., isolated from pu'er tea.</title>
        <authorList>
            <person name="Niu L."/>
        </authorList>
    </citation>
    <scope>NUCLEOTIDE SEQUENCE [LARGE SCALE GENOMIC DNA]</scope>
    <source>
        <strain evidence="2 3">7578-1</strain>
    </source>
</reference>
<name>A0A2N3LLG3_9BACI</name>
<organism evidence="2 3">
    <name type="scientific">Heyndrickxia camelliae</name>
    <dbReference type="NCBI Taxonomy" id="1707093"/>
    <lineage>
        <taxon>Bacteria</taxon>
        <taxon>Bacillati</taxon>
        <taxon>Bacillota</taxon>
        <taxon>Bacilli</taxon>
        <taxon>Bacillales</taxon>
        <taxon>Bacillaceae</taxon>
        <taxon>Heyndrickxia</taxon>
    </lineage>
</organism>
<evidence type="ECO:0000313" key="2">
    <source>
        <dbReference type="EMBL" id="PKR85471.1"/>
    </source>
</evidence>
<dbReference type="OrthoDB" id="2631873at2"/>
<keyword evidence="1" id="KW-0472">Membrane</keyword>
<accession>A0A2N3LLG3</accession>
<evidence type="ECO:0000256" key="1">
    <source>
        <dbReference type="SAM" id="Phobius"/>
    </source>
</evidence>
<gene>
    <name evidence="2" type="ORF">CWO92_09330</name>
</gene>
<keyword evidence="3" id="KW-1185">Reference proteome</keyword>
<feature type="transmembrane region" description="Helical" evidence="1">
    <location>
        <begin position="72"/>
        <end position="98"/>
    </location>
</feature>
<keyword evidence="1" id="KW-0812">Transmembrane</keyword>
<comment type="caution">
    <text evidence="2">The sequence shown here is derived from an EMBL/GenBank/DDBJ whole genome shotgun (WGS) entry which is preliminary data.</text>
</comment>
<dbReference type="Proteomes" id="UP000233440">
    <property type="component" value="Unassembled WGS sequence"/>
</dbReference>
<dbReference type="AlphaFoldDB" id="A0A2N3LLG3"/>
<feature type="transmembrane region" description="Helical" evidence="1">
    <location>
        <begin position="41"/>
        <end position="60"/>
    </location>
</feature>
<evidence type="ECO:0000313" key="3">
    <source>
        <dbReference type="Proteomes" id="UP000233440"/>
    </source>
</evidence>
<protein>
    <submittedName>
        <fullName evidence="2">Uncharacterized protein</fullName>
    </submittedName>
</protein>
<dbReference type="EMBL" id="PIQO01000005">
    <property type="protein sequence ID" value="PKR85471.1"/>
    <property type="molecule type" value="Genomic_DNA"/>
</dbReference>